<proteinExistence type="predicted"/>
<feature type="region of interest" description="Disordered" evidence="1">
    <location>
        <begin position="39"/>
        <end position="71"/>
    </location>
</feature>
<evidence type="ECO:0000313" key="2">
    <source>
        <dbReference type="EMBL" id="KAE9400338.1"/>
    </source>
</evidence>
<evidence type="ECO:0000313" key="3">
    <source>
        <dbReference type="Proteomes" id="UP000799118"/>
    </source>
</evidence>
<organism evidence="2 3">
    <name type="scientific">Gymnopus androsaceus JB14</name>
    <dbReference type="NCBI Taxonomy" id="1447944"/>
    <lineage>
        <taxon>Eukaryota</taxon>
        <taxon>Fungi</taxon>
        <taxon>Dikarya</taxon>
        <taxon>Basidiomycota</taxon>
        <taxon>Agaricomycotina</taxon>
        <taxon>Agaricomycetes</taxon>
        <taxon>Agaricomycetidae</taxon>
        <taxon>Agaricales</taxon>
        <taxon>Marasmiineae</taxon>
        <taxon>Omphalotaceae</taxon>
        <taxon>Gymnopus</taxon>
    </lineage>
</organism>
<protein>
    <submittedName>
        <fullName evidence="2">Uncharacterized protein</fullName>
    </submittedName>
</protein>
<sequence>MINQEPRRSLHNEQIQHYHYHSLVGNWVIFEEEPGSQAAELAAAPTGQVVPWRSTPSPAAASSGPSRITVPPKMASTRVELLPMGRTSGAHVHMTTVEGSADH</sequence>
<gene>
    <name evidence="2" type="ORF">BT96DRAFT_648708</name>
</gene>
<name>A0A6A4HSQ4_9AGAR</name>
<feature type="compositionally biased region" description="Low complexity" evidence="1">
    <location>
        <begin position="54"/>
        <end position="66"/>
    </location>
</feature>
<dbReference type="AlphaFoldDB" id="A0A6A4HSQ4"/>
<accession>A0A6A4HSQ4</accession>
<evidence type="ECO:0000256" key="1">
    <source>
        <dbReference type="SAM" id="MobiDB-lite"/>
    </source>
</evidence>
<reference evidence="2" key="1">
    <citation type="journal article" date="2019" name="Environ. Microbiol.">
        <title>Fungal ecological strategies reflected in gene transcription - a case study of two litter decomposers.</title>
        <authorList>
            <person name="Barbi F."/>
            <person name="Kohler A."/>
            <person name="Barry K."/>
            <person name="Baskaran P."/>
            <person name="Daum C."/>
            <person name="Fauchery L."/>
            <person name="Ihrmark K."/>
            <person name="Kuo A."/>
            <person name="LaButti K."/>
            <person name="Lipzen A."/>
            <person name="Morin E."/>
            <person name="Grigoriev I.V."/>
            <person name="Henrissat B."/>
            <person name="Lindahl B."/>
            <person name="Martin F."/>
        </authorList>
    </citation>
    <scope>NUCLEOTIDE SEQUENCE</scope>
    <source>
        <strain evidence="2">JB14</strain>
    </source>
</reference>
<dbReference type="EMBL" id="ML769457">
    <property type="protein sequence ID" value="KAE9400338.1"/>
    <property type="molecule type" value="Genomic_DNA"/>
</dbReference>
<keyword evidence="3" id="KW-1185">Reference proteome</keyword>
<dbReference type="Proteomes" id="UP000799118">
    <property type="component" value="Unassembled WGS sequence"/>
</dbReference>